<reference evidence="1 2" key="1">
    <citation type="journal article" date="2021" name="Nat. Commun.">
        <title>Genetic determinants of endophytism in the Arabidopsis root mycobiome.</title>
        <authorList>
            <person name="Mesny F."/>
            <person name="Miyauchi S."/>
            <person name="Thiergart T."/>
            <person name="Pickel B."/>
            <person name="Atanasova L."/>
            <person name="Karlsson M."/>
            <person name="Huettel B."/>
            <person name="Barry K.W."/>
            <person name="Haridas S."/>
            <person name="Chen C."/>
            <person name="Bauer D."/>
            <person name="Andreopoulos W."/>
            <person name="Pangilinan J."/>
            <person name="LaButti K."/>
            <person name="Riley R."/>
            <person name="Lipzen A."/>
            <person name="Clum A."/>
            <person name="Drula E."/>
            <person name="Henrissat B."/>
            <person name="Kohler A."/>
            <person name="Grigoriev I.V."/>
            <person name="Martin F.M."/>
            <person name="Hacquard S."/>
        </authorList>
    </citation>
    <scope>NUCLEOTIDE SEQUENCE [LARGE SCALE GENOMIC DNA]</scope>
    <source>
        <strain evidence="1 2">MPI-SDFR-AT-0079</strain>
    </source>
</reference>
<evidence type="ECO:0000313" key="2">
    <source>
        <dbReference type="Proteomes" id="UP000724584"/>
    </source>
</evidence>
<accession>A0ACB7NWM8</accession>
<protein>
    <submittedName>
        <fullName evidence="1">Uncharacterized protein</fullName>
    </submittedName>
</protein>
<sequence length="265" mass="28874">MARNHWQPIIAGGERRQPPSWLALSSASSQGPVQATPALAAPCSRLAHFKPGTPTPRAPGRAPGRCHCWGEWWGLDSIACLSCLPGFLLHLTAEGAAAVSFELMEPRWKVEDRSKHPTHPFCHSRFSCPTPGGDHDCIDLPCSFLFFISFFGKYLICSITRLGGCTCTSLLASLFVVCVLVVCFVFFAFFALTVWALQSGQVGRRIDLDAVSIRQVPCWADAVPDVVEPGSPNSHQRGIEVAGVPVSPLICYPQTDVCWMSLCEM</sequence>
<name>A0ACB7NWM8_9PEZI</name>
<proteinExistence type="predicted"/>
<evidence type="ECO:0000313" key="1">
    <source>
        <dbReference type="EMBL" id="KAH6617097.1"/>
    </source>
</evidence>
<gene>
    <name evidence="1" type="ORF">F5144DRAFT_382839</name>
</gene>
<dbReference type="EMBL" id="JAGIZQ010000007">
    <property type="protein sequence ID" value="KAH6617097.1"/>
    <property type="molecule type" value="Genomic_DNA"/>
</dbReference>
<dbReference type="Proteomes" id="UP000724584">
    <property type="component" value="Unassembled WGS sequence"/>
</dbReference>
<organism evidence="1 2">
    <name type="scientific">Chaetomium tenue</name>
    <dbReference type="NCBI Taxonomy" id="1854479"/>
    <lineage>
        <taxon>Eukaryota</taxon>
        <taxon>Fungi</taxon>
        <taxon>Dikarya</taxon>
        <taxon>Ascomycota</taxon>
        <taxon>Pezizomycotina</taxon>
        <taxon>Sordariomycetes</taxon>
        <taxon>Sordariomycetidae</taxon>
        <taxon>Sordariales</taxon>
        <taxon>Chaetomiaceae</taxon>
        <taxon>Chaetomium</taxon>
    </lineage>
</organism>
<keyword evidence="2" id="KW-1185">Reference proteome</keyword>
<comment type="caution">
    <text evidence="1">The sequence shown here is derived from an EMBL/GenBank/DDBJ whole genome shotgun (WGS) entry which is preliminary data.</text>
</comment>